<protein>
    <recommendedName>
        <fullName evidence="2">Universal stress protein</fullName>
    </recommendedName>
</protein>
<reference evidence="4 5" key="1">
    <citation type="journal article" date="2003" name="J. Bacteriol.">
        <title>Complete genome sequence of the ammonia-oxidizing bacterium and obligate chemolithoautotroph Nitrosomonas europaea.</title>
        <authorList>
            <person name="Chain P."/>
            <person name="Lamerdin J."/>
            <person name="Larimer F."/>
            <person name="Regala W."/>
            <person name="Land M."/>
            <person name="Hauser L."/>
            <person name="Hooper A."/>
            <person name="Klotz M."/>
            <person name="Norton J."/>
            <person name="Sayavedra-Soto L."/>
            <person name="Arciero D."/>
            <person name="Hommes N."/>
            <person name="Whittaker M."/>
            <person name="Arp D."/>
        </authorList>
    </citation>
    <scope>NUCLEOTIDE SEQUENCE [LARGE SCALE GENOMIC DNA]</scope>
    <source>
        <strain evidence="5">ATCC 19718 / CIP 103999 / KCTC 2705 / NBRC 14298</strain>
    </source>
</reference>
<dbReference type="PANTHER" id="PTHR46268:SF15">
    <property type="entry name" value="UNIVERSAL STRESS PROTEIN HP_0031"/>
    <property type="match status" value="1"/>
</dbReference>
<keyword evidence="2" id="KW-0963">Cytoplasm</keyword>
<dbReference type="GeneID" id="87104681"/>
<dbReference type="InterPro" id="IPR006015">
    <property type="entry name" value="Universal_stress_UspA"/>
</dbReference>
<dbReference type="AlphaFoldDB" id="Q82UH9"/>
<feature type="domain" description="UspA" evidence="3">
    <location>
        <begin position="1"/>
        <end position="144"/>
    </location>
</feature>
<dbReference type="GO" id="GO:0005737">
    <property type="term" value="C:cytoplasm"/>
    <property type="evidence" value="ECO:0007669"/>
    <property type="project" value="UniProtKB-SubCell"/>
</dbReference>
<dbReference type="OrthoDB" id="5295044at2"/>
<keyword evidence="5" id="KW-1185">Reference proteome</keyword>
<evidence type="ECO:0000256" key="2">
    <source>
        <dbReference type="PIRNR" id="PIRNR006276"/>
    </source>
</evidence>
<dbReference type="PRINTS" id="PR01438">
    <property type="entry name" value="UNVRSLSTRESS"/>
</dbReference>
<accession>Q82UH9</accession>
<dbReference type="Proteomes" id="UP000001416">
    <property type="component" value="Chromosome"/>
</dbReference>
<gene>
    <name evidence="4" type="ordered locus">NE1506</name>
</gene>
<name>Q82UH9_NITEU</name>
<dbReference type="eggNOG" id="COG0589">
    <property type="taxonomic scope" value="Bacteria"/>
</dbReference>
<dbReference type="CDD" id="cd00293">
    <property type="entry name" value="USP-like"/>
    <property type="match status" value="1"/>
</dbReference>
<dbReference type="SUPFAM" id="SSF52402">
    <property type="entry name" value="Adenine nucleotide alpha hydrolases-like"/>
    <property type="match status" value="1"/>
</dbReference>
<evidence type="ECO:0000313" key="4">
    <source>
        <dbReference type="EMBL" id="CAD85417.1"/>
    </source>
</evidence>
<comment type="similarity">
    <text evidence="1 2">Belongs to the universal stress protein A family.</text>
</comment>
<evidence type="ECO:0000256" key="1">
    <source>
        <dbReference type="ARBA" id="ARBA00008791"/>
    </source>
</evidence>
<dbReference type="HOGENOM" id="CLU_049301_11_0_4"/>
<evidence type="ECO:0000259" key="3">
    <source>
        <dbReference type="Pfam" id="PF00582"/>
    </source>
</evidence>
<evidence type="ECO:0000313" key="5">
    <source>
        <dbReference type="Proteomes" id="UP000001416"/>
    </source>
</evidence>
<dbReference type="RefSeq" id="WP_011112074.1">
    <property type="nucleotide sequence ID" value="NC_004757.1"/>
</dbReference>
<dbReference type="Pfam" id="PF00582">
    <property type="entry name" value="Usp"/>
    <property type="match status" value="1"/>
</dbReference>
<dbReference type="STRING" id="228410.NE1506"/>
<sequence>MYQKILVPVDGSITSNSALQEAVKLAKRLDACLELVYVYEDAIYLVDENYFNYEELQKTIHSSSEKILAEAAAVVSASGIPVETRLVQSNNERIASLLVKEAERWQAELIVIGTHGHSGFSRLLLGSVAEGVVRMASIPVLLIRGARD</sequence>
<dbReference type="EMBL" id="AL954747">
    <property type="protein sequence ID" value="CAD85417.1"/>
    <property type="molecule type" value="Genomic_DNA"/>
</dbReference>
<proteinExistence type="inferred from homology"/>
<dbReference type="InterPro" id="IPR014729">
    <property type="entry name" value="Rossmann-like_a/b/a_fold"/>
</dbReference>
<dbReference type="KEGG" id="neu:NE1506"/>
<dbReference type="Gene3D" id="3.40.50.620">
    <property type="entry name" value="HUPs"/>
    <property type="match status" value="1"/>
</dbReference>
<dbReference type="PANTHER" id="PTHR46268">
    <property type="entry name" value="STRESS RESPONSE PROTEIN NHAX"/>
    <property type="match status" value="1"/>
</dbReference>
<dbReference type="PIRSF" id="PIRSF006276">
    <property type="entry name" value="UspA"/>
    <property type="match status" value="1"/>
</dbReference>
<dbReference type="InterPro" id="IPR006016">
    <property type="entry name" value="UspA"/>
</dbReference>
<organism evidence="4 5">
    <name type="scientific">Nitrosomonas europaea (strain ATCC 19718 / CIP 103999 / KCTC 2705 / NBRC 14298)</name>
    <dbReference type="NCBI Taxonomy" id="228410"/>
    <lineage>
        <taxon>Bacteria</taxon>
        <taxon>Pseudomonadati</taxon>
        <taxon>Pseudomonadota</taxon>
        <taxon>Betaproteobacteria</taxon>
        <taxon>Nitrosomonadales</taxon>
        <taxon>Nitrosomonadaceae</taxon>
        <taxon>Nitrosomonas</taxon>
    </lineage>
</organism>
<dbReference type="PhylomeDB" id="Q82UH9"/>
<comment type="subcellular location">
    <subcellularLocation>
        <location evidence="2">Cytoplasm</location>
    </subcellularLocation>
</comment>